<dbReference type="STRING" id="1217705.F900_02682"/>
<dbReference type="AlphaFoldDB" id="N8R2Y6"/>
<keyword evidence="1" id="KW-0812">Transmembrane</keyword>
<protein>
    <submittedName>
        <fullName evidence="3">Uncharacterized protein</fullName>
    </submittedName>
</protein>
<evidence type="ECO:0000313" key="4">
    <source>
        <dbReference type="Proteomes" id="UP000013190"/>
    </source>
</evidence>
<accession>N8R2Y6</accession>
<dbReference type="Proteomes" id="UP000013248">
    <property type="component" value="Unassembled WGS sequence"/>
</dbReference>
<evidence type="ECO:0000256" key="1">
    <source>
        <dbReference type="SAM" id="Phobius"/>
    </source>
</evidence>
<keyword evidence="1" id="KW-0472">Membrane</keyword>
<dbReference type="EMBL" id="APOJ01000014">
    <property type="protein sequence ID" value="ENU28472.1"/>
    <property type="molecule type" value="Genomic_DNA"/>
</dbReference>
<dbReference type="HOGENOM" id="CLU_3211177_0_0_6"/>
<evidence type="ECO:0000313" key="5">
    <source>
        <dbReference type="Proteomes" id="UP000013248"/>
    </source>
</evidence>
<gene>
    <name evidence="3" type="ORF">F900_02682</name>
    <name evidence="2" type="ORF">F992_00226</name>
</gene>
<feature type="transmembrane region" description="Helical" evidence="1">
    <location>
        <begin position="12"/>
        <end position="30"/>
    </location>
</feature>
<proteinExistence type="predicted"/>
<evidence type="ECO:0000313" key="3">
    <source>
        <dbReference type="EMBL" id="ENW98997.1"/>
    </source>
</evidence>
<sequence length="44" mass="5184">MNLQLKAVIKLFLHLICIFYQTFVEIHSLLNASVFALEYNICRL</sequence>
<keyword evidence="4" id="KW-1185">Reference proteome</keyword>
<name>N8R2Y6_9GAMM</name>
<keyword evidence="1" id="KW-1133">Transmembrane helix</keyword>
<reference evidence="4" key="2">
    <citation type="submission" date="2013-02" db="EMBL/GenBank/DDBJ databases">
        <title>The Genome Sequence of Acinetobacter sp. NIPH 236.</title>
        <authorList>
            <consortium name="The Broad Institute Genome Sequencing Platform"/>
            <consortium name="The Broad Institute Genome Sequencing Center for Infectious Disease"/>
            <person name="Cerqueira G."/>
            <person name="Feldgarden M."/>
            <person name="Courvalin P."/>
            <person name="Perichon B."/>
            <person name="Grillot-Courvalin C."/>
            <person name="Clermont D."/>
            <person name="Rocha E."/>
            <person name="Yoon E.-J."/>
            <person name="Nemec A."/>
            <person name="Walker B."/>
            <person name="Young S.K."/>
            <person name="Zeng Q."/>
            <person name="Gargeya S."/>
            <person name="Fitzgerald M."/>
            <person name="Haas B."/>
            <person name="Abouelleil A."/>
            <person name="Alvarado L."/>
            <person name="Arachchi H.M."/>
            <person name="Berlin A.M."/>
            <person name="Chapman S.B."/>
            <person name="Dewar J."/>
            <person name="Goldberg J."/>
            <person name="Griggs A."/>
            <person name="Gujja S."/>
            <person name="Hansen M."/>
            <person name="Howarth C."/>
            <person name="Imamovic A."/>
            <person name="Larimer J."/>
            <person name="McCowan C."/>
            <person name="Murphy C."/>
            <person name="Neiman D."/>
            <person name="Pearson M."/>
            <person name="Priest M."/>
            <person name="Roberts A."/>
            <person name="Saif S."/>
            <person name="Shea T."/>
            <person name="Sisk P."/>
            <person name="Sykes S."/>
            <person name="Wortman J."/>
            <person name="Nusbaum C."/>
            <person name="Birren B."/>
        </authorList>
    </citation>
    <scope>NUCLEOTIDE SEQUENCE [LARGE SCALE GENOMIC DNA]</scope>
    <source>
        <strain evidence="4">NIPH 236</strain>
    </source>
</reference>
<dbReference type="Proteomes" id="UP000013190">
    <property type="component" value="Unassembled WGS sequence"/>
</dbReference>
<comment type="caution">
    <text evidence="3">The sequence shown here is derived from an EMBL/GenBank/DDBJ whole genome shotgun (WGS) entry which is preliminary data.</text>
</comment>
<evidence type="ECO:0000313" key="2">
    <source>
        <dbReference type="EMBL" id="ENU28472.1"/>
    </source>
</evidence>
<organism evidence="3 5">
    <name type="scientific">Acinetobacter modestus</name>
    <dbReference type="NCBI Taxonomy" id="1776740"/>
    <lineage>
        <taxon>Bacteria</taxon>
        <taxon>Pseudomonadati</taxon>
        <taxon>Pseudomonadota</taxon>
        <taxon>Gammaproteobacteria</taxon>
        <taxon>Moraxellales</taxon>
        <taxon>Moraxellaceae</taxon>
        <taxon>Acinetobacter</taxon>
    </lineage>
</organism>
<accession>N9LRV1</accession>
<dbReference type="EMBL" id="APRP01000030">
    <property type="protein sequence ID" value="ENW98997.1"/>
    <property type="molecule type" value="Genomic_DNA"/>
</dbReference>
<reference evidence="3 5" key="1">
    <citation type="submission" date="2013-02" db="EMBL/GenBank/DDBJ databases">
        <title>The Genome Sequence of Acinetobacter sp. ANC 3862.</title>
        <authorList>
            <consortium name="The Broad Institute Genome Sequencing Platform"/>
            <consortium name="The Broad Institute Genome Sequencing Center for Infectious Disease"/>
            <person name="Cerqueira G."/>
            <person name="Feldgarden M."/>
            <person name="Courvalin P."/>
            <person name="Perichon B."/>
            <person name="Grillot-Courvalin C."/>
            <person name="Clermont D."/>
            <person name="Rocha E."/>
            <person name="Yoon E.-J."/>
            <person name="Nemec A."/>
            <person name="Walker B."/>
            <person name="Young S.K."/>
            <person name="Zeng Q."/>
            <person name="Gargeya S."/>
            <person name="Fitzgerald M."/>
            <person name="Haas B."/>
            <person name="Abouelleil A."/>
            <person name="Alvarado L."/>
            <person name="Arachchi H.M."/>
            <person name="Berlin A.M."/>
            <person name="Chapman S.B."/>
            <person name="Dewar J."/>
            <person name="Goldberg J."/>
            <person name="Griggs A."/>
            <person name="Gujja S."/>
            <person name="Hansen M."/>
            <person name="Howarth C."/>
            <person name="Imamovic A."/>
            <person name="Larimer J."/>
            <person name="McCowan C."/>
            <person name="Murphy C."/>
            <person name="Neiman D."/>
            <person name="Pearson M."/>
            <person name="Priest M."/>
            <person name="Roberts A."/>
            <person name="Saif S."/>
            <person name="Shea T."/>
            <person name="Sisk P."/>
            <person name="Sykes S."/>
            <person name="Wortman J."/>
            <person name="Nusbaum C."/>
            <person name="Birren B."/>
        </authorList>
    </citation>
    <scope>NUCLEOTIDE SEQUENCE [LARGE SCALE GENOMIC DNA]</scope>
    <source>
        <strain evidence="3 5">ANC 3862</strain>
    </source>
</reference>
<reference evidence="2 4" key="3">
    <citation type="journal article" date="2016" name="Int. J. Syst. Evol. Microbiol.">
        <title>Taxonomy of haemolytic and/or proteolytic strains of the genus Acinetobacter with the proposal of Acinetobacter courvalinii sp. nov. (genomic species 14 sensu Bouvet &amp; Jeanjean), Acinetobacter dispersus sp. nov. (genomic species 17), Acinetobacter modestus sp. nov., Acinetobacter proteolyticus sp. nov. and Acinetobacter vivianii sp. nov.</title>
        <authorList>
            <person name="Nemec A."/>
            <person name="Radolfova-Krizova L."/>
            <person name="Maixnerova M."/>
            <person name="Vrestiakova E."/>
            <person name="Jezek P."/>
            <person name="Sedo O."/>
        </authorList>
    </citation>
    <scope>NUCLEOTIDE SEQUENCE [LARGE SCALE GENOMIC DNA]</scope>
    <source>
        <strain evidence="2 4">NIPH 236</strain>
    </source>
</reference>